<dbReference type="RefSeq" id="WP_354011080.1">
    <property type="nucleotide sequence ID" value="NZ_JBEWTA010000001.1"/>
</dbReference>
<dbReference type="EMBL" id="JBEWTB010000002">
    <property type="protein sequence ID" value="MET4756772.1"/>
    <property type="molecule type" value="Genomic_DNA"/>
</dbReference>
<keyword evidence="3" id="KW-1185">Reference proteome</keyword>
<dbReference type="SUPFAM" id="SSF49354">
    <property type="entry name" value="PapD-like"/>
    <property type="match status" value="1"/>
</dbReference>
<evidence type="ECO:0000259" key="1">
    <source>
        <dbReference type="Pfam" id="PF00345"/>
    </source>
</evidence>
<organism evidence="2 3">
    <name type="scientific">Endozoicomonas lisbonensis</name>
    <dbReference type="NCBI Taxonomy" id="3120522"/>
    <lineage>
        <taxon>Bacteria</taxon>
        <taxon>Pseudomonadati</taxon>
        <taxon>Pseudomonadota</taxon>
        <taxon>Gammaproteobacteria</taxon>
        <taxon>Oceanospirillales</taxon>
        <taxon>Endozoicomonadaceae</taxon>
        <taxon>Endozoicomonas</taxon>
    </lineage>
</organism>
<dbReference type="Proteomes" id="UP001549366">
    <property type="component" value="Unassembled WGS sequence"/>
</dbReference>
<evidence type="ECO:0000313" key="3">
    <source>
        <dbReference type="Proteomes" id="UP001549366"/>
    </source>
</evidence>
<dbReference type="PANTHER" id="PTHR30251">
    <property type="entry name" value="PILUS ASSEMBLY CHAPERONE"/>
    <property type="match status" value="1"/>
</dbReference>
<dbReference type="InterPro" id="IPR013783">
    <property type="entry name" value="Ig-like_fold"/>
</dbReference>
<accession>A0ABV2SG78</accession>
<comment type="caution">
    <text evidence="2">The sequence shown here is derived from an EMBL/GenBank/DDBJ whole genome shotgun (WGS) entry which is preliminary data.</text>
</comment>
<dbReference type="InterPro" id="IPR050643">
    <property type="entry name" value="Periplasmic_pilus_chap"/>
</dbReference>
<evidence type="ECO:0000313" key="2">
    <source>
        <dbReference type="EMBL" id="MET4756772.1"/>
    </source>
</evidence>
<reference evidence="2 3" key="1">
    <citation type="submission" date="2024-06" db="EMBL/GenBank/DDBJ databases">
        <title>Genomic Encyclopedia of Type Strains, Phase V (KMG-V): Genome sequencing to study the core and pangenomes of soil and plant-associated prokaryotes.</title>
        <authorList>
            <person name="Whitman W."/>
        </authorList>
    </citation>
    <scope>NUCLEOTIDE SEQUENCE [LARGE SCALE GENOMIC DNA]</scope>
    <source>
        <strain evidence="2 3">NE40</strain>
    </source>
</reference>
<proteinExistence type="predicted"/>
<dbReference type="Gene3D" id="2.60.40.10">
    <property type="entry name" value="Immunoglobulins"/>
    <property type="match status" value="1"/>
</dbReference>
<feature type="domain" description="Pili assembly chaperone N-terminal" evidence="1">
    <location>
        <begin position="43"/>
        <end position="156"/>
    </location>
</feature>
<sequence>MEVRKKTRLVVAFFTTFFTAMLAAPFASGNMLLDRMIVYFEPGNQPRQDIRVTNVSDDNLFLQTEIYKVVNPGAENEERIRITNPDDMKLLATPQKSIVAPRGRRTVRLVNLETPKDTEDVYRITFRPVTGDVEANQNAIQLLIAYQALIFVRPENPVYEVTAKRDGNKVTFTNKGNSNVILRNGEQCSGAEQEGDCVEITSGGRIYAGQSLTLDLPGKGELVRFGMFDGTREQRQEFSL</sequence>
<protein>
    <submittedName>
        <fullName evidence="2">P pilus assembly chaperone PapD</fullName>
    </submittedName>
</protein>
<dbReference type="PANTHER" id="PTHR30251:SF4">
    <property type="entry name" value="SLR1668 PROTEIN"/>
    <property type="match status" value="1"/>
</dbReference>
<dbReference type="InterPro" id="IPR008962">
    <property type="entry name" value="PapD-like_sf"/>
</dbReference>
<dbReference type="InterPro" id="IPR016147">
    <property type="entry name" value="Pili_assmbl_chaperone_N"/>
</dbReference>
<gene>
    <name evidence="2" type="ORF">V5J35_001964</name>
</gene>
<dbReference type="Pfam" id="PF00345">
    <property type="entry name" value="PapD_N"/>
    <property type="match status" value="1"/>
</dbReference>
<name>A0ABV2SG78_9GAMM</name>